<keyword evidence="3" id="KW-1185">Reference proteome</keyword>
<dbReference type="EMBL" id="FXWH01000001">
    <property type="protein sequence ID" value="SMQ65102.1"/>
    <property type="molecule type" value="Genomic_DNA"/>
</dbReference>
<accession>A0A1Y6EX38</accession>
<reference evidence="3" key="1">
    <citation type="submission" date="2017-04" db="EMBL/GenBank/DDBJ databases">
        <authorList>
            <person name="Varghese N."/>
            <person name="Submissions S."/>
        </authorList>
    </citation>
    <scope>NUCLEOTIDE SEQUENCE [LARGE SCALE GENOMIC DNA]</scope>
</reference>
<sequence>MDDDSPDYSQYTIAELEDVLVWIDQEKWPERYLEAKAMLAKKIKERAAKTNSEGDQVLPPPPKPKWSEQLLITRILSGSLMVMAFSVIPTLFYKFMVAKSWTANTMGVIWVLAFILAITWYLCLKKDTKFMRYLEATWRGQLAIVTMPFLYLMFSWMFIDKSLPLALHMVLAKQEVRYEMDYEKGSRRKYCSQRLEIIETDELEYGELCTTESNRNSLPESGKITVVGTRSQFGMLIDGFILPR</sequence>
<name>A0A1Y6EX38_9GAMM</name>
<feature type="transmembrane region" description="Helical" evidence="1">
    <location>
        <begin position="105"/>
        <end position="124"/>
    </location>
</feature>
<evidence type="ECO:0000256" key="1">
    <source>
        <dbReference type="SAM" id="Phobius"/>
    </source>
</evidence>
<organism evidence="2 3">
    <name type="scientific">Pseudidiomarina planktonica</name>
    <dbReference type="NCBI Taxonomy" id="1323738"/>
    <lineage>
        <taxon>Bacteria</taxon>
        <taxon>Pseudomonadati</taxon>
        <taxon>Pseudomonadota</taxon>
        <taxon>Gammaproteobacteria</taxon>
        <taxon>Alteromonadales</taxon>
        <taxon>Idiomarinaceae</taxon>
        <taxon>Pseudidiomarina</taxon>
    </lineage>
</organism>
<keyword evidence="1" id="KW-0472">Membrane</keyword>
<dbReference type="OrthoDB" id="7041927at2"/>
<keyword evidence="1" id="KW-0812">Transmembrane</keyword>
<gene>
    <name evidence="2" type="ORF">SAMN06297229_1182</name>
</gene>
<dbReference type="AlphaFoldDB" id="A0A1Y6EX38"/>
<feature type="transmembrane region" description="Helical" evidence="1">
    <location>
        <begin position="136"/>
        <end position="159"/>
    </location>
</feature>
<evidence type="ECO:0000313" key="3">
    <source>
        <dbReference type="Proteomes" id="UP000194450"/>
    </source>
</evidence>
<evidence type="ECO:0000313" key="2">
    <source>
        <dbReference type="EMBL" id="SMQ65102.1"/>
    </source>
</evidence>
<feature type="transmembrane region" description="Helical" evidence="1">
    <location>
        <begin position="71"/>
        <end position="93"/>
    </location>
</feature>
<keyword evidence="1" id="KW-1133">Transmembrane helix</keyword>
<dbReference type="RefSeq" id="WP_086434285.1">
    <property type="nucleotide sequence ID" value="NZ_FXWH01000001.1"/>
</dbReference>
<proteinExistence type="predicted"/>
<dbReference type="Proteomes" id="UP000194450">
    <property type="component" value="Unassembled WGS sequence"/>
</dbReference>
<protein>
    <submittedName>
        <fullName evidence="2">Uncharacterized protein</fullName>
    </submittedName>
</protein>